<comment type="caution">
    <text evidence="2">The sequence shown here is derived from an EMBL/GenBank/DDBJ whole genome shotgun (WGS) entry which is preliminary data.</text>
</comment>
<evidence type="ECO:0000256" key="1">
    <source>
        <dbReference type="SAM" id="Phobius"/>
    </source>
</evidence>
<keyword evidence="1" id="KW-0812">Transmembrane</keyword>
<feature type="transmembrane region" description="Helical" evidence="1">
    <location>
        <begin position="76"/>
        <end position="98"/>
    </location>
</feature>
<feature type="transmembrane region" description="Helical" evidence="1">
    <location>
        <begin position="110"/>
        <end position="130"/>
    </location>
</feature>
<name>A0A6P1CZE2_9NOCA</name>
<organism evidence="2 3">
    <name type="scientific">Nocardia cyriacigeorgica</name>
    <dbReference type="NCBI Taxonomy" id="135487"/>
    <lineage>
        <taxon>Bacteria</taxon>
        <taxon>Bacillati</taxon>
        <taxon>Actinomycetota</taxon>
        <taxon>Actinomycetes</taxon>
        <taxon>Mycobacteriales</taxon>
        <taxon>Nocardiaceae</taxon>
        <taxon>Nocardia</taxon>
    </lineage>
</organism>
<gene>
    <name evidence="2" type="ORF">GV791_30830</name>
</gene>
<proteinExistence type="predicted"/>
<reference evidence="2 3" key="1">
    <citation type="submission" date="2020-01" db="EMBL/GenBank/DDBJ databases">
        <title>Genetics and antimicrobial susceptibilities of Nocardia species isolated from the soil; a comparison with species isolated from humans.</title>
        <authorList>
            <person name="Carrasco G."/>
            <person name="Monzon S."/>
            <person name="Sansegundo M."/>
            <person name="Garcia E."/>
            <person name="Garrido N."/>
            <person name="Medina M.J."/>
            <person name="Villalon P."/>
            <person name="Ramirez-Arocha A.C."/>
            <person name="Jimenez P."/>
            <person name="Cuesta I."/>
            <person name="Valdezate S."/>
        </authorList>
    </citation>
    <scope>NUCLEOTIDE SEQUENCE [LARGE SCALE GENOMIC DNA]</scope>
    <source>
        <strain evidence="2 3">CNM20110626</strain>
    </source>
</reference>
<protein>
    <submittedName>
        <fullName evidence="2">DoxX family protein</fullName>
    </submittedName>
</protein>
<dbReference type="AlphaFoldDB" id="A0A6P1CZE2"/>
<keyword evidence="1" id="KW-1133">Transmembrane helix</keyword>
<evidence type="ECO:0000313" key="2">
    <source>
        <dbReference type="EMBL" id="NEW36914.1"/>
    </source>
</evidence>
<keyword evidence="1" id="KW-0472">Membrane</keyword>
<feature type="non-terminal residue" evidence="2">
    <location>
        <position position="134"/>
    </location>
</feature>
<feature type="transmembrane region" description="Helical" evidence="1">
    <location>
        <begin position="12"/>
        <end position="35"/>
    </location>
</feature>
<accession>A0A6P1CZE2</accession>
<dbReference type="Proteomes" id="UP000471166">
    <property type="component" value="Unassembled WGS sequence"/>
</dbReference>
<evidence type="ECO:0000313" key="3">
    <source>
        <dbReference type="Proteomes" id="UP000471166"/>
    </source>
</evidence>
<sequence>MTRIAFRFCVIYFGLFCLLFTQIMFAFTGILGQWLPDRAILWQMEVLAPALEWVGRHVFGVDAVLHLDSGSGDQTVIWVMVFCFLVIAAVATLIWSVLDRRRTGYPKLSAWFFTFIRLCLAGQMLFYGIAKAIP</sequence>
<dbReference type="EMBL" id="JAAGVB010000194">
    <property type="protein sequence ID" value="NEW36914.1"/>
    <property type="molecule type" value="Genomic_DNA"/>
</dbReference>